<dbReference type="EC" id="1.1.1.31" evidence="3"/>
<dbReference type="SUPFAM" id="SSF51735">
    <property type="entry name" value="NAD(P)-binding Rossmann-fold domains"/>
    <property type="match status" value="1"/>
</dbReference>
<feature type="domain" description="6-phosphogluconate dehydrogenase NADP-binding" evidence="8">
    <location>
        <begin position="32"/>
        <end position="213"/>
    </location>
</feature>
<evidence type="ECO:0000313" key="10">
    <source>
        <dbReference type="EMBL" id="EJT78962.1"/>
    </source>
</evidence>
<dbReference type="GO" id="GO:0051287">
    <property type="term" value="F:NAD binding"/>
    <property type="evidence" value="ECO:0007669"/>
    <property type="project" value="InterPro"/>
</dbReference>
<evidence type="ECO:0000256" key="2">
    <source>
        <dbReference type="ARBA" id="ARBA00006013"/>
    </source>
</evidence>
<dbReference type="Gene3D" id="3.40.50.720">
    <property type="entry name" value="NAD(P)-binding Rossmann-like Domain"/>
    <property type="match status" value="1"/>
</dbReference>
<dbReference type="GO" id="GO:0050661">
    <property type="term" value="F:NADP binding"/>
    <property type="evidence" value="ECO:0007669"/>
    <property type="project" value="InterPro"/>
</dbReference>
<dbReference type="InterPro" id="IPR008927">
    <property type="entry name" value="6-PGluconate_DH-like_C_sf"/>
</dbReference>
<dbReference type="EnsemblFungi" id="EJT78962">
    <property type="protein sequence ID" value="EJT78962"/>
    <property type="gene ID" value="GGTG_04054"/>
</dbReference>
<dbReference type="PANTHER" id="PTHR22981:SF7">
    <property type="entry name" value="3-HYDROXYISOBUTYRATE DEHYDROGENASE, MITOCHONDRIAL"/>
    <property type="match status" value="1"/>
</dbReference>
<dbReference type="InterPro" id="IPR013328">
    <property type="entry name" value="6PGD_dom2"/>
</dbReference>
<evidence type="ECO:0000256" key="1">
    <source>
        <dbReference type="ARBA" id="ARBA00005109"/>
    </source>
</evidence>
<name>J3NS06_GAET3</name>
<dbReference type="EMBL" id="GL385396">
    <property type="protein sequence ID" value="EJT78962.1"/>
    <property type="molecule type" value="Genomic_DNA"/>
</dbReference>
<dbReference type="Pfam" id="PF14833">
    <property type="entry name" value="NAD_binding_11"/>
    <property type="match status" value="1"/>
</dbReference>
<reference evidence="11" key="5">
    <citation type="submission" date="2018-04" db="UniProtKB">
        <authorList>
            <consortium name="EnsemblFungi"/>
        </authorList>
    </citation>
    <scope>IDENTIFICATION</scope>
    <source>
        <strain evidence="11">R3-111a-1</strain>
    </source>
</reference>
<dbReference type="PROSITE" id="PS00895">
    <property type="entry name" value="3_HYDROXYISOBUT_DH"/>
    <property type="match status" value="1"/>
</dbReference>
<comment type="similarity">
    <text evidence="2">Belongs to the HIBADH-related family. 3-hydroxyisobutyrate dehydrogenase subfamily.</text>
</comment>
<dbReference type="InterPro" id="IPR002204">
    <property type="entry name" value="3-OH-isobutyrate_DH-rel_CS"/>
</dbReference>
<dbReference type="InterPro" id="IPR029154">
    <property type="entry name" value="HIBADH-like_NADP-bd"/>
</dbReference>
<organism evidence="10">
    <name type="scientific">Gaeumannomyces tritici (strain R3-111a-1)</name>
    <name type="common">Wheat and barley take-all root rot fungus</name>
    <name type="synonym">Gaeumannomyces graminis var. tritici</name>
    <dbReference type="NCBI Taxonomy" id="644352"/>
    <lineage>
        <taxon>Eukaryota</taxon>
        <taxon>Fungi</taxon>
        <taxon>Dikarya</taxon>
        <taxon>Ascomycota</taxon>
        <taxon>Pezizomycotina</taxon>
        <taxon>Sordariomycetes</taxon>
        <taxon>Sordariomycetidae</taxon>
        <taxon>Magnaporthales</taxon>
        <taxon>Magnaporthaceae</taxon>
        <taxon>Gaeumannomyces</taxon>
    </lineage>
</organism>
<dbReference type="Pfam" id="PF03446">
    <property type="entry name" value="NAD_binding_2"/>
    <property type="match status" value="1"/>
</dbReference>
<dbReference type="Proteomes" id="UP000006039">
    <property type="component" value="Unassembled WGS sequence"/>
</dbReference>
<dbReference type="HOGENOM" id="CLU_035117_6_1_1"/>
<dbReference type="STRING" id="644352.J3NS06"/>
<dbReference type="GO" id="GO:0008442">
    <property type="term" value="F:3-hydroxyisobutyrate dehydrogenase activity"/>
    <property type="evidence" value="ECO:0007669"/>
    <property type="project" value="UniProtKB-EC"/>
</dbReference>
<gene>
    <name evidence="11" type="primary">20344512</name>
    <name evidence="10" type="ORF">GGTG_04054</name>
</gene>
<accession>J3NS06</accession>
<keyword evidence="5" id="KW-0560">Oxidoreductase</keyword>
<evidence type="ECO:0000256" key="6">
    <source>
        <dbReference type="ARBA" id="ARBA00023027"/>
    </source>
</evidence>
<keyword evidence="4" id="KW-0101">Branched-chain amino acid catabolism</keyword>
<dbReference type="Gene3D" id="1.10.1040.10">
    <property type="entry name" value="N-(1-d-carboxylethyl)-l-norvaline Dehydrogenase, domain 2"/>
    <property type="match status" value="1"/>
</dbReference>
<comment type="catalytic activity">
    <reaction evidence="7">
        <text>3-hydroxy-2-methylpropanoate + NAD(+) = 2-methyl-3-oxopropanoate + NADH + H(+)</text>
        <dbReference type="Rhea" id="RHEA:17681"/>
        <dbReference type="ChEBI" id="CHEBI:11805"/>
        <dbReference type="ChEBI" id="CHEBI:15378"/>
        <dbReference type="ChEBI" id="CHEBI:57540"/>
        <dbReference type="ChEBI" id="CHEBI:57700"/>
        <dbReference type="ChEBI" id="CHEBI:57945"/>
        <dbReference type="EC" id="1.1.1.31"/>
    </reaction>
</comment>
<reference evidence="10" key="3">
    <citation type="submission" date="2010-09" db="EMBL/GenBank/DDBJ databases">
        <title>Annotation of Gaeumannomyces graminis var. tritici R3-111a-1.</title>
        <authorList>
            <consortium name="The Broad Institute Genome Sequencing Platform"/>
            <person name="Ma L.-J."/>
            <person name="Dead R."/>
            <person name="Young S.K."/>
            <person name="Zeng Q."/>
            <person name="Gargeya S."/>
            <person name="Fitzgerald M."/>
            <person name="Haas B."/>
            <person name="Abouelleil A."/>
            <person name="Alvarado L."/>
            <person name="Arachchi H.M."/>
            <person name="Berlin A."/>
            <person name="Brown A."/>
            <person name="Chapman S.B."/>
            <person name="Chen Z."/>
            <person name="Dunbar C."/>
            <person name="Freedman E."/>
            <person name="Gearin G."/>
            <person name="Gellesch M."/>
            <person name="Goldberg J."/>
            <person name="Griggs A."/>
            <person name="Gujja S."/>
            <person name="Heiman D."/>
            <person name="Howarth C."/>
            <person name="Larson L."/>
            <person name="Lui A."/>
            <person name="MacDonald P.J.P."/>
            <person name="Mehta T."/>
            <person name="Montmayeur A."/>
            <person name="Murphy C."/>
            <person name="Neiman D."/>
            <person name="Pearson M."/>
            <person name="Priest M."/>
            <person name="Roberts A."/>
            <person name="Saif S."/>
            <person name="Shea T."/>
            <person name="Shenoy N."/>
            <person name="Sisk P."/>
            <person name="Stolte C."/>
            <person name="Sykes S."/>
            <person name="Yandava C."/>
            <person name="Wortman J."/>
            <person name="Nusbaum C."/>
            <person name="Birren B."/>
        </authorList>
    </citation>
    <scope>NUCLEOTIDE SEQUENCE</scope>
    <source>
        <strain evidence="10">R3-111a-1</strain>
    </source>
</reference>
<reference evidence="11" key="4">
    <citation type="journal article" date="2015" name="G3 (Bethesda)">
        <title>Genome sequences of three phytopathogenic species of the Magnaporthaceae family of fungi.</title>
        <authorList>
            <person name="Okagaki L.H."/>
            <person name="Nunes C.C."/>
            <person name="Sailsbery J."/>
            <person name="Clay B."/>
            <person name="Brown D."/>
            <person name="John T."/>
            <person name="Oh Y."/>
            <person name="Young N."/>
            <person name="Fitzgerald M."/>
            <person name="Haas B.J."/>
            <person name="Zeng Q."/>
            <person name="Young S."/>
            <person name="Adiconis X."/>
            <person name="Fan L."/>
            <person name="Levin J.Z."/>
            <person name="Mitchell T.K."/>
            <person name="Okubara P.A."/>
            <person name="Farman M.L."/>
            <person name="Kohn L.M."/>
            <person name="Birren B."/>
            <person name="Ma L.-J."/>
            <person name="Dean R.A."/>
        </authorList>
    </citation>
    <scope>NUCLEOTIDE SEQUENCE</scope>
    <source>
        <strain evidence="11">R3-111a-1</strain>
    </source>
</reference>
<evidence type="ECO:0000259" key="9">
    <source>
        <dbReference type="Pfam" id="PF14833"/>
    </source>
</evidence>
<reference evidence="12" key="1">
    <citation type="submission" date="2010-07" db="EMBL/GenBank/DDBJ databases">
        <title>The genome sequence of Gaeumannomyces graminis var. tritici strain R3-111a-1.</title>
        <authorList>
            <consortium name="The Broad Institute Genome Sequencing Platform"/>
            <person name="Ma L.-J."/>
            <person name="Dead R."/>
            <person name="Young S."/>
            <person name="Zeng Q."/>
            <person name="Koehrsen M."/>
            <person name="Alvarado L."/>
            <person name="Berlin A."/>
            <person name="Chapman S.B."/>
            <person name="Chen Z."/>
            <person name="Freedman E."/>
            <person name="Gellesch M."/>
            <person name="Goldberg J."/>
            <person name="Griggs A."/>
            <person name="Gujja S."/>
            <person name="Heilman E.R."/>
            <person name="Heiman D."/>
            <person name="Hepburn T."/>
            <person name="Howarth C."/>
            <person name="Jen D."/>
            <person name="Larson L."/>
            <person name="Mehta T."/>
            <person name="Neiman D."/>
            <person name="Pearson M."/>
            <person name="Roberts A."/>
            <person name="Saif S."/>
            <person name="Shea T."/>
            <person name="Shenoy N."/>
            <person name="Sisk P."/>
            <person name="Stolte C."/>
            <person name="Sykes S."/>
            <person name="Walk T."/>
            <person name="White J."/>
            <person name="Yandava C."/>
            <person name="Haas B."/>
            <person name="Nusbaum C."/>
            <person name="Birren B."/>
        </authorList>
    </citation>
    <scope>NUCLEOTIDE SEQUENCE [LARGE SCALE GENOMIC DNA]</scope>
    <source>
        <strain evidence="12">R3-111a-1</strain>
    </source>
</reference>
<evidence type="ECO:0000256" key="4">
    <source>
        <dbReference type="ARBA" id="ARBA00022456"/>
    </source>
</evidence>
<evidence type="ECO:0000256" key="7">
    <source>
        <dbReference type="ARBA" id="ARBA00049197"/>
    </source>
</evidence>
<dbReference type="InterPro" id="IPR006115">
    <property type="entry name" value="6PGDH_NADP-bd"/>
</dbReference>
<protein>
    <recommendedName>
        <fullName evidence="3">3-hydroxyisobutyrate dehydrogenase</fullName>
        <ecNumber evidence="3">1.1.1.31</ecNumber>
    </recommendedName>
</protein>
<evidence type="ECO:0000313" key="12">
    <source>
        <dbReference type="Proteomes" id="UP000006039"/>
    </source>
</evidence>
<dbReference type="eggNOG" id="KOG0409">
    <property type="taxonomic scope" value="Eukaryota"/>
</dbReference>
<keyword evidence="12" id="KW-1185">Reference proteome</keyword>
<evidence type="ECO:0000256" key="5">
    <source>
        <dbReference type="ARBA" id="ARBA00023002"/>
    </source>
</evidence>
<comment type="pathway">
    <text evidence="1">Amino-acid degradation; L-valine degradation.</text>
</comment>
<evidence type="ECO:0000256" key="3">
    <source>
        <dbReference type="ARBA" id="ARBA00012991"/>
    </source>
</evidence>
<dbReference type="InterPro" id="IPR036291">
    <property type="entry name" value="NAD(P)-bd_dom_sf"/>
</dbReference>
<dbReference type="AlphaFoldDB" id="J3NS06"/>
<dbReference type="RefSeq" id="XP_009220107.1">
    <property type="nucleotide sequence ID" value="XM_009221843.1"/>
</dbReference>
<dbReference type="SUPFAM" id="SSF48179">
    <property type="entry name" value="6-phosphogluconate dehydrogenase C-terminal domain-like"/>
    <property type="match status" value="1"/>
</dbReference>
<dbReference type="FunFam" id="1.10.1040.10:FF:000006">
    <property type="entry name" value="3-hydroxyisobutyrate dehydrogenase"/>
    <property type="match status" value="1"/>
</dbReference>
<proteinExistence type="inferred from homology"/>
<dbReference type="PANTHER" id="PTHR22981">
    <property type="entry name" value="3-HYDROXYISOBUTYRATE DEHYDROGENASE-RELATED"/>
    <property type="match status" value="1"/>
</dbReference>
<evidence type="ECO:0000259" key="8">
    <source>
        <dbReference type="Pfam" id="PF03446"/>
    </source>
</evidence>
<keyword evidence="6" id="KW-0520">NAD</keyword>
<dbReference type="GO" id="GO:0006574">
    <property type="term" value="P:L-valine catabolic process"/>
    <property type="evidence" value="ECO:0007669"/>
    <property type="project" value="TreeGrafter"/>
</dbReference>
<dbReference type="GO" id="GO:0005739">
    <property type="term" value="C:mitochondrion"/>
    <property type="evidence" value="ECO:0007669"/>
    <property type="project" value="TreeGrafter"/>
</dbReference>
<dbReference type="GeneID" id="20344512"/>
<sequence>MRSTLSPRALRHVRASSATRAFSSTARRLDTYGFIGLGQMGYQMARNLQSKLPPSDTVRLFDINRDAMRKLAAEMKAASPSQAGGAAVELAESAEAASTDADTVITVLPEPSHVKSVYASIVSHLQSLPQTQPSRLFIDCSTIDPASSQEVAALVAAGTGGAAVAALVDAPMSGGVVGAAAGTLTFMLGSADDGLAGRAEPTLLKMGRRVLRCGGQGTGLAAKLANNYLLAVANVAAAEAMNMGVRAGLDPAVLAGVLNASTGRCWPTEVNNPVPGVCPASPAGRDYAGGFGLALMRKDLGLAISAAQAAGARLELAEKTREVYDGADAREDCRGRDFSVVYRYLGGKE</sequence>
<feature type="domain" description="3-hydroxyisobutyrate dehydrogenase-like NAD-binding" evidence="9">
    <location>
        <begin position="217"/>
        <end position="345"/>
    </location>
</feature>
<dbReference type="OrthoDB" id="21615at2759"/>
<reference evidence="10" key="2">
    <citation type="submission" date="2010-07" db="EMBL/GenBank/DDBJ databases">
        <authorList>
            <consortium name="The Broad Institute Genome Sequencing Platform"/>
            <consortium name="Broad Institute Genome Sequencing Center for Infectious Disease"/>
            <person name="Ma L.-J."/>
            <person name="Dead R."/>
            <person name="Young S."/>
            <person name="Zeng Q."/>
            <person name="Koehrsen M."/>
            <person name="Alvarado L."/>
            <person name="Berlin A."/>
            <person name="Chapman S.B."/>
            <person name="Chen Z."/>
            <person name="Freedman E."/>
            <person name="Gellesch M."/>
            <person name="Goldberg J."/>
            <person name="Griggs A."/>
            <person name="Gujja S."/>
            <person name="Heilman E.R."/>
            <person name="Heiman D."/>
            <person name="Hepburn T."/>
            <person name="Howarth C."/>
            <person name="Jen D."/>
            <person name="Larson L."/>
            <person name="Mehta T."/>
            <person name="Neiman D."/>
            <person name="Pearson M."/>
            <person name="Roberts A."/>
            <person name="Saif S."/>
            <person name="Shea T."/>
            <person name="Shenoy N."/>
            <person name="Sisk P."/>
            <person name="Stolte C."/>
            <person name="Sykes S."/>
            <person name="Walk T."/>
            <person name="White J."/>
            <person name="Yandava C."/>
            <person name="Haas B."/>
            <person name="Nusbaum C."/>
            <person name="Birren B."/>
        </authorList>
    </citation>
    <scope>NUCLEOTIDE SEQUENCE</scope>
    <source>
        <strain evidence="10">R3-111a-1</strain>
    </source>
</reference>
<dbReference type="VEuPathDB" id="FungiDB:GGTG_04054"/>
<evidence type="ECO:0000313" key="11">
    <source>
        <dbReference type="EnsemblFungi" id="EJT78962"/>
    </source>
</evidence>